<protein>
    <recommendedName>
        <fullName evidence="5">B-cell lymphoma 9 beta-catenin binding domain-containing protein</fullName>
    </recommendedName>
</protein>
<keyword evidence="3" id="KW-0539">Nucleus</keyword>
<gene>
    <name evidence="6" type="ORF">JTE90_024320</name>
</gene>
<dbReference type="GO" id="GO:0006355">
    <property type="term" value="P:regulation of DNA-templated transcription"/>
    <property type="evidence" value="ECO:0007669"/>
    <property type="project" value="InterPro"/>
</dbReference>
<feature type="region of interest" description="Disordered" evidence="4">
    <location>
        <begin position="1351"/>
        <end position="1379"/>
    </location>
</feature>
<accession>A0AAV6VXS0</accession>
<feature type="region of interest" description="Disordered" evidence="4">
    <location>
        <begin position="1101"/>
        <end position="1136"/>
    </location>
</feature>
<feature type="region of interest" description="Disordered" evidence="4">
    <location>
        <begin position="777"/>
        <end position="999"/>
    </location>
</feature>
<keyword evidence="7" id="KW-1185">Reference proteome</keyword>
<proteinExistence type="inferred from homology"/>
<comment type="subcellular location">
    <subcellularLocation>
        <location evidence="1">Nucleus</location>
    </subcellularLocation>
</comment>
<sequence length="1816" mass="196470">MPRKLKSQDGNPYEIIRGMWECAYVSHFIRLFEKKFGFTCLTTQDLEEALIEEENVTLADIFARLLRYVSDDPKILIENFALNLRVLLTQKEADIPRFLDNGTSWQDLAPEEKLGILKWLIDHVYQEKEEDISDFLDENYSADDLRGICAGQDAFNNVYWYLDDLRLYREFPHKKQSKRDWECVCLTLGDWRAFIKQFRKTTNLQEKELYSYLSSQLFPIVEIQLLQKKPRLSKEDINKFLIKREREDLDVMLEKKTFLECNNVTNKPEVNGTDSICQEKQNGAVKALEICLPDFSDLIDSSIDGEKSPAMDNCDDHLKIEESVCSISSSLGGSTMDIKPNTEARPSCTTSPSAIATTVAMPMSLENAPEEIPPMSAMSNMLGSATSTPATTASVQPLPSNMVNKTSFQMETQYMQQQSQIFVFSTALANKAAESYLSGHFPSLIAYHCAQPGTKSFLEKYPLKVQQFNRQNPAVWLNQLAQGKQTGRQMKAPMNQFPAPHNINNRFAGPSNASIMSPCAGSCNMHNPGMCSAPRGPSPWPNNCGGPNMGPPLGSDMCSQQWPGQQFPPGPSSGPMNHRFPIPQQGMGPRQMGPAGNPMLGCMNNANAGGPPFQNPGLNSMQMNQGLGGPSTLTGVKVPDENLTPQQRQHREEQLAMIRQMQKLLFPEQQQQQQQHMEAAQGAMGPNMGPVPGGMPPQHGPQARFGPGDMCSHPGMDPCFSPHQPCMGDHEHSHPPSDMYMQNPMMGPGFPQPNFPAGSATAQMEWQKLQHQFYEERRKKSVCSGTPMPMETDMQMNVPSQPPQPPTPQTPMSQPQTPQQTNLNSPSPGMGLSPGTRMQGPPPPYHQTNRRTMPSPHPASPNTSSLSLPSPHMASGLPSPADSSRQFPVPTPPGPRLSHPSPGGPTTPAGSSSLHTTPLNSPKPMSTSGPGSNSGALTRTPTTPSNTASTPASTPTSSCAPVLSSSGPATPASSSTSSRKQSQPCNSDIHDSNSVGSTATVNTEFGSSCPMSASASNNVQGDLFGQSMNSCNSAKPDNCTSSGGICSKEPSLMPVPSPQQIQYLNAFDGQELTIQKQPNTSIRDMDIMSPASISQSMVMSAGSHSQYQSPEAASFPNTPGSCPSVLENSQDSLSGRYPVSAPASMDSSMQRFAAPSPQMPGFESGPRHMMQIQSNDTAMSRFPGPQNMDMIRMPGPASMNHNSMEECGNRFPGPQSQMFGPGPNNMTRFPMSAAETMQRFRGPSPHMGMDMMQSRFMGSSPHMSCVDNMSQPSQLNSMGSDPLTHMPNQSFPNSGPAMPPNSGACVGNNFMGESNMPHSHLQNLQKMAPPFESNKIPSDVISPLGQCSNSSANGSNMSMQSFEGSNSLPSTSQMGPTQRLSHFDPIASMAAMSETTVPLANVGNAQTPQNMNNSNMNMTNMHMPPNAAGNNQNNMMNFHNNMSPMQSSSACSLPNQRPHFNQMAQNSGCGPPNVNNSFANASMSMSHMNMQNAPTTAYNNCTQDPNLNPHAMHVGGPSNGTNTISCSVTTNHPIMHTSATTRTNSNMHLSGPRHGPPNFPGQPRTISPVGAGSPTVMGRGAPFNSSNVQVKVGAPNTIQYLPARQQNPNAAPGRGSTLEFLQRFAPPLTNLDNKVPTHNLQYFPNSGGNHPPVGMNSNPANMAPGMMNNQRPVNMMMGPMMRGTSPNVPHPGGQMFPVGAGHPNPESAMYGRPPCPGNQMMAMNPMGGGQNVGMFPNKQMPLPMGGMAPDATQPLPPSMGQSFNYKQSPFYGPTTADPNYAVQFHNFQQQLYATNTRGSQMNSQNNMAGQGFFGAK</sequence>
<dbReference type="InterPro" id="IPR028938">
    <property type="entry name" value="Rsf1-like"/>
</dbReference>
<feature type="compositionally biased region" description="Low complexity" evidence="4">
    <location>
        <begin position="1351"/>
        <end position="1361"/>
    </location>
</feature>
<feature type="compositionally biased region" description="Polar residues" evidence="4">
    <location>
        <begin position="1362"/>
        <end position="1379"/>
    </location>
</feature>
<feature type="compositionally biased region" description="Polar residues" evidence="4">
    <location>
        <begin position="979"/>
        <end position="999"/>
    </location>
</feature>
<comment type="similarity">
    <text evidence="2">Belongs to the BCL9 family.</text>
</comment>
<evidence type="ECO:0000256" key="4">
    <source>
        <dbReference type="SAM" id="MobiDB-lite"/>
    </source>
</evidence>
<evidence type="ECO:0000256" key="3">
    <source>
        <dbReference type="ARBA" id="ARBA00023242"/>
    </source>
</evidence>
<comment type="caution">
    <text evidence="6">The sequence shown here is derived from an EMBL/GenBank/DDBJ whole genome shotgun (WGS) entry which is preliminary data.</text>
</comment>
<reference evidence="6 7" key="1">
    <citation type="journal article" date="2022" name="Nat. Ecol. Evol.">
        <title>A masculinizing supergene underlies an exaggerated male reproductive morph in a spider.</title>
        <authorList>
            <person name="Hendrickx F."/>
            <person name="De Corte Z."/>
            <person name="Sonet G."/>
            <person name="Van Belleghem S.M."/>
            <person name="Kostlbacher S."/>
            <person name="Vangestel C."/>
        </authorList>
    </citation>
    <scope>NUCLEOTIDE SEQUENCE [LARGE SCALE GENOMIC DNA]</scope>
    <source>
        <strain evidence="6">W744_W776</strain>
    </source>
</reference>
<evidence type="ECO:0000256" key="1">
    <source>
        <dbReference type="ARBA" id="ARBA00004123"/>
    </source>
</evidence>
<feature type="domain" description="B-cell lymphoma 9 beta-catenin binding" evidence="5">
    <location>
        <begin position="642"/>
        <end position="674"/>
    </location>
</feature>
<organism evidence="6 7">
    <name type="scientific">Oedothorax gibbosus</name>
    <dbReference type="NCBI Taxonomy" id="931172"/>
    <lineage>
        <taxon>Eukaryota</taxon>
        <taxon>Metazoa</taxon>
        <taxon>Ecdysozoa</taxon>
        <taxon>Arthropoda</taxon>
        <taxon>Chelicerata</taxon>
        <taxon>Arachnida</taxon>
        <taxon>Araneae</taxon>
        <taxon>Araneomorphae</taxon>
        <taxon>Entelegynae</taxon>
        <taxon>Araneoidea</taxon>
        <taxon>Linyphiidae</taxon>
        <taxon>Erigoninae</taxon>
        <taxon>Oedothorax</taxon>
    </lineage>
</organism>
<feature type="compositionally biased region" description="Polar residues" evidence="4">
    <location>
        <begin position="1101"/>
        <end position="1133"/>
    </location>
</feature>
<dbReference type="PANTHER" id="PTHR14296">
    <property type="entry name" value="REMODELING AND SPACING FACTOR 1"/>
    <property type="match status" value="1"/>
</dbReference>
<evidence type="ECO:0000256" key="2">
    <source>
        <dbReference type="ARBA" id="ARBA00009200"/>
    </source>
</evidence>
<feature type="compositionally biased region" description="Polar residues" evidence="4">
    <location>
        <begin position="914"/>
        <end position="937"/>
    </location>
</feature>
<feature type="compositionally biased region" description="Low complexity" evidence="4">
    <location>
        <begin position="938"/>
        <end position="978"/>
    </location>
</feature>
<feature type="compositionally biased region" description="Low complexity" evidence="4">
    <location>
        <begin position="860"/>
        <end position="871"/>
    </location>
</feature>
<dbReference type="Proteomes" id="UP000827092">
    <property type="component" value="Unassembled WGS sequence"/>
</dbReference>
<feature type="compositionally biased region" description="Low complexity" evidence="4">
    <location>
        <begin position="900"/>
        <end position="913"/>
    </location>
</feature>
<name>A0AAV6VXS0_9ARAC</name>
<evidence type="ECO:0000313" key="6">
    <source>
        <dbReference type="EMBL" id="KAG8201450.1"/>
    </source>
</evidence>
<evidence type="ECO:0000313" key="7">
    <source>
        <dbReference type="Proteomes" id="UP000827092"/>
    </source>
</evidence>
<dbReference type="GO" id="GO:0031213">
    <property type="term" value="C:RSF complex"/>
    <property type="evidence" value="ECO:0007669"/>
    <property type="project" value="InterPro"/>
</dbReference>
<dbReference type="EMBL" id="JAFNEN010000005">
    <property type="protein sequence ID" value="KAG8201450.1"/>
    <property type="molecule type" value="Genomic_DNA"/>
</dbReference>
<dbReference type="InterPro" id="IPR024670">
    <property type="entry name" value="BCL9_beta-catenin-bd_dom"/>
</dbReference>
<dbReference type="Pfam" id="PF11502">
    <property type="entry name" value="BCL9"/>
    <property type="match status" value="1"/>
</dbReference>
<feature type="compositionally biased region" description="Low complexity" evidence="4">
    <location>
        <begin position="810"/>
        <end position="821"/>
    </location>
</feature>
<dbReference type="PANTHER" id="PTHR14296:SF3">
    <property type="entry name" value="DIKAR, ISOFORM F"/>
    <property type="match status" value="1"/>
</dbReference>
<evidence type="ECO:0000259" key="5">
    <source>
        <dbReference type="Pfam" id="PF11502"/>
    </source>
</evidence>
<feature type="compositionally biased region" description="Pro residues" evidence="4">
    <location>
        <begin position="800"/>
        <end position="809"/>
    </location>
</feature>